<keyword evidence="1" id="KW-0547">Nucleotide-binding</keyword>
<dbReference type="Pfam" id="PF00158">
    <property type="entry name" value="Sigma54_activat"/>
    <property type="match status" value="1"/>
</dbReference>
<dbReference type="InterPro" id="IPR025944">
    <property type="entry name" value="Sigma_54_int_dom_CS"/>
</dbReference>
<dbReference type="InterPro" id="IPR019734">
    <property type="entry name" value="TPR_rpt"/>
</dbReference>
<dbReference type="Gene3D" id="1.10.10.60">
    <property type="entry name" value="Homeodomain-like"/>
    <property type="match status" value="1"/>
</dbReference>
<dbReference type="Gene3D" id="1.10.8.60">
    <property type="match status" value="1"/>
</dbReference>
<evidence type="ECO:0000256" key="6">
    <source>
        <dbReference type="SAM" id="MobiDB-lite"/>
    </source>
</evidence>
<dbReference type="InterPro" id="IPR058031">
    <property type="entry name" value="AAA_lid_NorR"/>
</dbReference>
<dbReference type="SUPFAM" id="SSF48452">
    <property type="entry name" value="TPR-like"/>
    <property type="match status" value="3"/>
</dbReference>
<dbReference type="InterPro" id="IPR011990">
    <property type="entry name" value="TPR-like_helical_dom_sf"/>
</dbReference>
<keyword evidence="2" id="KW-0067">ATP-binding</keyword>
<dbReference type="SMART" id="SM00382">
    <property type="entry name" value="AAA"/>
    <property type="match status" value="1"/>
</dbReference>
<dbReference type="Pfam" id="PF25601">
    <property type="entry name" value="AAA_lid_14"/>
    <property type="match status" value="1"/>
</dbReference>
<dbReference type="PROSITE" id="PS00675">
    <property type="entry name" value="SIGMA54_INTERACT_1"/>
    <property type="match status" value="1"/>
</dbReference>
<feature type="compositionally biased region" description="Low complexity" evidence="6">
    <location>
        <begin position="19"/>
        <end position="35"/>
    </location>
</feature>
<proteinExistence type="predicted"/>
<evidence type="ECO:0000256" key="3">
    <source>
        <dbReference type="ARBA" id="ARBA00023015"/>
    </source>
</evidence>
<evidence type="ECO:0000256" key="2">
    <source>
        <dbReference type="ARBA" id="ARBA00022840"/>
    </source>
</evidence>
<reference evidence="8 9" key="1">
    <citation type="journal article" date="2019" name="Nat. Microbiol.">
        <title>Mediterranean grassland soil C-N compound turnover is dependent on rainfall and depth, and is mediated by genomically divergent microorganisms.</title>
        <authorList>
            <person name="Diamond S."/>
            <person name="Andeer P.F."/>
            <person name="Li Z."/>
            <person name="Crits-Christoph A."/>
            <person name="Burstein D."/>
            <person name="Anantharaman K."/>
            <person name="Lane K.R."/>
            <person name="Thomas B.C."/>
            <person name="Pan C."/>
            <person name="Northen T.R."/>
            <person name="Banfield J.F."/>
        </authorList>
    </citation>
    <scope>NUCLEOTIDE SEQUENCE [LARGE SCALE GENOMIC DNA]</scope>
    <source>
        <strain evidence="8">WS_3</strain>
    </source>
</reference>
<dbReference type="AlphaFoldDB" id="A0A538SHG2"/>
<dbReference type="Gene3D" id="1.25.40.10">
    <property type="entry name" value="Tetratricopeptide repeat domain"/>
    <property type="match status" value="2"/>
</dbReference>
<dbReference type="Pfam" id="PF02954">
    <property type="entry name" value="HTH_8"/>
    <property type="match status" value="1"/>
</dbReference>
<evidence type="ECO:0000259" key="7">
    <source>
        <dbReference type="PROSITE" id="PS50045"/>
    </source>
</evidence>
<evidence type="ECO:0000256" key="5">
    <source>
        <dbReference type="ARBA" id="ARBA00023163"/>
    </source>
</evidence>
<dbReference type="EMBL" id="VBOT01000090">
    <property type="protein sequence ID" value="TMQ50809.1"/>
    <property type="molecule type" value="Genomic_DNA"/>
</dbReference>
<dbReference type="FunFam" id="3.40.50.300:FF:000006">
    <property type="entry name" value="DNA-binding transcriptional regulator NtrC"/>
    <property type="match status" value="1"/>
</dbReference>
<dbReference type="SUPFAM" id="SSF52540">
    <property type="entry name" value="P-loop containing nucleoside triphosphate hydrolases"/>
    <property type="match status" value="1"/>
</dbReference>
<keyword evidence="3" id="KW-0805">Transcription regulation</keyword>
<dbReference type="PROSITE" id="PS00688">
    <property type="entry name" value="SIGMA54_INTERACT_3"/>
    <property type="match status" value="1"/>
</dbReference>
<dbReference type="InterPro" id="IPR025943">
    <property type="entry name" value="Sigma_54_int_dom_ATP-bd_2"/>
</dbReference>
<dbReference type="GO" id="GO:0006355">
    <property type="term" value="P:regulation of DNA-templated transcription"/>
    <property type="evidence" value="ECO:0007669"/>
    <property type="project" value="InterPro"/>
</dbReference>
<dbReference type="GO" id="GO:0005524">
    <property type="term" value="F:ATP binding"/>
    <property type="evidence" value="ECO:0007669"/>
    <property type="project" value="UniProtKB-KW"/>
</dbReference>
<dbReference type="InterPro" id="IPR003593">
    <property type="entry name" value="AAA+_ATPase"/>
</dbReference>
<dbReference type="SUPFAM" id="SSF46689">
    <property type="entry name" value="Homeodomain-like"/>
    <property type="match status" value="1"/>
</dbReference>
<evidence type="ECO:0000256" key="4">
    <source>
        <dbReference type="ARBA" id="ARBA00023125"/>
    </source>
</evidence>
<dbReference type="CDD" id="cd00009">
    <property type="entry name" value="AAA"/>
    <property type="match status" value="1"/>
</dbReference>
<dbReference type="InterPro" id="IPR009057">
    <property type="entry name" value="Homeodomain-like_sf"/>
</dbReference>
<evidence type="ECO:0000313" key="8">
    <source>
        <dbReference type="EMBL" id="TMQ50809.1"/>
    </source>
</evidence>
<protein>
    <submittedName>
        <fullName evidence="8">Tetratricopeptide repeat protein</fullName>
    </submittedName>
</protein>
<dbReference type="PANTHER" id="PTHR32071:SF100">
    <property type="entry name" value="RESPONSE REGULATOR PROTEIN PILR"/>
    <property type="match status" value="1"/>
</dbReference>
<dbReference type="PROSITE" id="PS00676">
    <property type="entry name" value="SIGMA54_INTERACT_2"/>
    <property type="match status" value="1"/>
</dbReference>
<dbReference type="InterPro" id="IPR027417">
    <property type="entry name" value="P-loop_NTPase"/>
</dbReference>
<sequence length="909" mass="98896">MGCMPVVSGTARPVASSSTRVTAVAAPPAQATPTRLSGTGRVPVPAGWSVGAPAPEAVPRWSVFLRAASGCGVFVSFCRACGASTSGSKGRCSSDESFVDRSSCVPGYDQNRISHLEGRLACGPTTGGAQAIADLEMLADLYLQADSYVPALETIDRLLALPESRTLSSSRRAVLESKAVSCRLARGDCQGAMGHCRELLRDEREIESLPLRSRLHLQLAEALFGLGRLEESRESAERCLSLAGDHGELGLTAESLDMLGRVAYRKGDPARARDCYEQAFALFRRVGDEASSALVRNNLGLIHKNLCEWETAASHFIAALEMHRRNGRYAKTSSALLNLGVVQQKSGHWASAAESFTQAHQVCLEVGDDLGLTRALIGLGNLARLERRFEEAERLLLAALEKARARALEREGVLAAEFLGELDFDRGVPESALARYDQALPVARRIAPDGDLVVELERRRGEALCALGRLDEAERACRDARRLAEHSEDRLEHAIAHRVAAALALRRGRREEAIEAWELSVRAVYDCHERFELGRTLLEMGRALEDPARARRCFFRAGSLLAELTTPYWFELAEAELKNALGPAPAAGGTRPAALMGRRHRAPSLVTCSMAMRRVETLARRAAATELLVLISGETGTGKELVARTIHGLSARTQGPFLAVNCGALRAELALSQLFGHRKGAFTGAHAEGAGLVEAAHGGTLFLDEIGELPLDVQVTLLRFLESGEYLRLGETQVRRSDVRIIAATNRELRGEVASRVFRRDLLFRLNEIEIHLPPLRERRDDIVPLARHFLAFYGGLQGPRLAADAESLLVAHPWPGNVRELENVMKRVAALLAGEEQVDATALVAFLTQDVSGQDGETRHSSGRDEERAAILSAYAQAHGNKSRVAEMLGVSRKTLYARLKRLDLELS</sequence>
<dbReference type="SMART" id="SM00028">
    <property type="entry name" value="TPR"/>
    <property type="match status" value="7"/>
</dbReference>
<keyword evidence="4" id="KW-0238">DNA-binding</keyword>
<dbReference type="GO" id="GO:0043565">
    <property type="term" value="F:sequence-specific DNA binding"/>
    <property type="evidence" value="ECO:0007669"/>
    <property type="project" value="InterPro"/>
</dbReference>
<dbReference type="Gene3D" id="3.40.50.300">
    <property type="entry name" value="P-loop containing nucleotide triphosphate hydrolases"/>
    <property type="match status" value="1"/>
</dbReference>
<gene>
    <name evidence="8" type="ORF">E6K73_07170</name>
</gene>
<dbReference type="PRINTS" id="PR01590">
    <property type="entry name" value="HTHFIS"/>
</dbReference>
<dbReference type="InterPro" id="IPR025662">
    <property type="entry name" value="Sigma_54_int_dom_ATP-bd_1"/>
</dbReference>
<keyword evidence="5" id="KW-0804">Transcription</keyword>
<accession>A0A538SHG2</accession>
<evidence type="ECO:0000313" key="9">
    <source>
        <dbReference type="Proteomes" id="UP000320184"/>
    </source>
</evidence>
<dbReference type="InterPro" id="IPR002078">
    <property type="entry name" value="Sigma_54_int"/>
</dbReference>
<name>A0A538SHG2_UNCEI</name>
<dbReference type="InterPro" id="IPR002197">
    <property type="entry name" value="HTH_Fis"/>
</dbReference>
<comment type="caution">
    <text evidence="8">The sequence shown here is derived from an EMBL/GenBank/DDBJ whole genome shotgun (WGS) entry which is preliminary data.</text>
</comment>
<feature type="region of interest" description="Disordered" evidence="6">
    <location>
        <begin position="19"/>
        <end position="40"/>
    </location>
</feature>
<evidence type="ECO:0000256" key="1">
    <source>
        <dbReference type="ARBA" id="ARBA00022741"/>
    </source>
</evidence>
<dbReference type="PANTHER" id="PTHR32071">
    <property type="entry name" value="TRANSCRIPTIONAL REGULATORY PROTEIN"/>
    <property type="match status" value="1"/>
</dbReference>
<dbReference type="Pfam" id="PF13424">
    <property type="entry name" value="TPR_12"/>
    <property type="match status" value="2"/>
</dbReference>
<organism evidence="8 9">
    <name type="scientific">Eiseniibacteriota bacterium</name>
    <dbReference type="NCBI Taxonomy" id="2212470"/>
    <lineage>
        <taxon>Bacteria</taxon>
        <taxon>Candidatus Eiseniibacteriota</taxon>
    </lineage>
</organism>
<feature type="domain" description="Sigma-54 factor interaction" evidence="7">
    <location>
        <begin position="605"/>
        <end position="831"/>
    </location>
</feature>
<dbReference type="Proteomes" id="UP000320184">
    <property type="component" value="Unassembled WGS sequence"/>
</dbReference>
<dbReference type="PROSITE" id="PS50045">
    <property type="entry name" value="SIGMA54_INTERACT_4"/>
    <property type="match status" value="1"/>
</dbReference>